<dbReference type="AlphaFoldDB" id="A0A0U1KV68"/>
<dbReference type="EMBL" id="CTRP01000004">
    <property type="protein sequence ID" value="CQR71328.1"/>
    <property type="molecule type" value="Genomic_DNA"/>
</dbReference>
<accession>A0A0U1KV68</accession>
<protein>
    <submittedName>
        <fullName evidence="1">Uncharacterized protein</fullName>
    </submittedName>
</protein>
<keyword evidence="2" id="KW-1185">Reference proteome</keyword>
<dbReference type="Proteomes" id="UP000049855">
    <property type="component" value="Unassembled WGS sequence"/>
</dbReference>
<proteinExistence type="predicted"/>
<evidence type="ECO:0000313" key="2">
    <source>
        <dbReference type="Proteomes" id="UP000049855"/>
    </source>
</evidence>
<reference evidence="2" key="1">
    <citation type="submission" date="2015-03" db="EMBL/GenBank/DDBJ databases">
        <authorList>
            <person name="Nijsse Bart"/>
        </authorList>
    </citation>
    <scope>NUCLEOTIDE SEQUENCE [LARGE SCALE GENOMIC DNA]</scope>
</reference>
<gene>
    <name evidence="1" type="ORF">SpAn4DRAFT_3833</name>
</gene>
<sequence>MVVKRELKFIFKGCQVDNIWYPAEQYPADNLPDEIKAAIEQGWLEGYFKKHEQQERQSG</sequence>
<dbReference type="RefSeq" id="WP_028971645.1">
    <property type="nucleotide sequence ID" value="NZ_CTRP01000004.1"/>
</dbReference>
<organism evidence="1 2">
    <name type="scientific">Sporomusa ovata</name>
    <dbReference type="NCBI Taxonomy" id="2378"/>
    <lineage>
        <taxon>Bacteria</taxon>
        <taxon>Bacillati</taxon>
        <taxon>Bacillota</taxon>
        <taxon>Negativicutes</taxon>
        <taxon>Selenomonadales</taxon>
        <taxon>Sporomusaceae</taxon>
        <taxon>Sporomusa</taxon>
    </lineage>
</organism>
<name>A0A0U1KV68_9FIRM</name>
<evidence type="ECO:0000313" key="1">
    <source>
        <dbReference type="EMBL" id="CQR71328.1"/>
    </source>
</evidence>